<dbReference type="SUPFAM" id="SSF50044">
    <property type="entry name" value="SH3-domain"/>
    <property type="match status" value="1"/>
</dbReference>
<keyword evidence="6" id="KW-0067">ATP-binding</keyword>
<dbReference type="Proteomes" id="UP000826234">
    <property type="component" value="Unassembled WGS sequence"/>
</dbReference>
<evidence type="ECO:0000256" key="1">
    <source>
        <dbReference type="ARBA" id="ARBA00011903"/>
    </source>
</evidence>
<evidence type="ECO:0000256" key="8">
    <source>
        <dbReference type="ARBA" id="ARBA00047899"/>
    </source>
</evidence>
<keyword evidence="4" id="KW-0547">Nucleotide-binding</keyword>
<evidence type="ECO:0000256" key="7">
    <source>
        <dbReference type="ARBA" id="ARBA00023137"/>
    </source>
</evidence>
<dbReference type="Gene3D" id="3.30.200.20">
    <property type="entry name" value="Phosphorylase Kinase, domain 1"/>
    <property type="match status" value="1"/>
</dbReference>
<feature type="domain" description="Protein kinase" evidence="12">
    <location>
        <begin position="43"/>
        <end position="416"/>
    </location>
</feature>
<evidence type="ECO:0000256" key="6">
    <source>
        <dbReference type="ARBA" id="ARBA00022840"/>
    </source>
</evidence>
<sequence length="416" mass="46165">MAPDDGTEWLRQLLTEIQLEQFYSKIRDELHVTRPGHFDYVKPSDLERIGMGRPGNFGWGEMFTGGRSPENEEAPNPQPSSVPRADADTSLKCLISEWDLRLRERLGDGCFGVVHRAEWSTPGGGIVTELAPLGSLYDRLRPPFPLHQLWSYALQIAKGMAYLEAKLFVHRDLAARNILLASEEHAKIGDFGLMRPLSSKSDRYIMSAHRRIPFAWCAPESLRMGLRPKEVKASQDLTEPGWLRLEAGDSITVIEGSPDSSTWRGQNKRTLKVGIFPSSTVAAEETAGAPRISLPIRSSFVHLGHGLSKSLESISDFSILRTKPKFPPFKVDRPCVPAQRRFSDQPGASPPSQPPPQPDHRPPRLPPRLPNPALPSWALPKSDSSSPGGARSQRPAPNHGLPNARKPPARRITKQQ</sequence>
<evidence type="ECO:0000256" key="4">
    <source>
        <dbReference type="ARBA" id="ARBA00022741"/>
    </source>
</evidence>
<evidence type="ECO:0000256" key="9">
    <source>
        <dbReference type="PROSITE-ProRule" id="PRU00192"/>
    </source>
</evidence>
<evidence type="ECO:0000313" key="13">
    <source>
        <dbReference type="EMBL" id="KAH0626077.1"/>
    </source>
</evidence>
<feature type="region of interest" description="Disordered" evidence="10">
    <location>
        <begin position="339"/>
        <end position="416"/>
    </location>
</feature>
<keyword evidence="14" id="KW-1185">Reference proteome</keyword>
<keyword evidence="5" id="KW-0418">Kinase</keyword>
<feature type="region of interest" description="Disordered" evidence="10">
    <location>
        <begin position="60"/>
        <end position="85"/>
    </location>
</feature>
<dbReference type="Pfam" id="PF07714">
    <property type="entry name" value="PK_Tyr_Ser-Thr"/>
    <property type="match status" value="1"/>
</dbReference>
<dbReference type="EMBL" id="JAIPUX010000521">
    <property type="protein sequence ID" value="KAH0626077.1"/>
    <property type="molecule type" value="Genomic_DNA"/>
</dbReference>
<dbReference type="InterPro" id="IPR008266">
    <property type="entry name" value="Tyr_kinase_AS"/>
</dbReference>
<comment type="catalytic activity">
    <reaction evidence="8">
        <text>L-threonyl-[protein] + ATP = O-phospho-L-threonyl-[protein] + ADP + H(+)</text>
        <dbReference type="Rhea" id="RHEA:46608"/>
        <dbReference type="Rhea" id="RHEA-COMP:11060"/>
        <dbReference type="Rhea" id="RHEA-COMP:11605"/>
        <dbReference type="ChEBI" id="CHEBI:15378"/>
        <dbReference type="ChEBI" id="CHEBI:30013"/>
        <dbReference type="ChEBI" id="CHEBI:30616"/>
        <dbReference type="ChEBI" id="CHEBI:61977"/>
        <dbReference type="ChEBI" id="CHEBI:456216"/>
        <dbReference type="EC" id="2.7.11.1"/>
    </reaction>
</comment>
<dbReference type="Pfam" id="PF22931">
    <property type="entry name" value="SAM_TNK"/>
    <property type="match status" value="1"/>
</dbReference>
<feature type="compositionally biased region" description="Pro residues" evidence="10">
    <location>
        <begin position="348"/>
        <end position="357"/>
    </location>
</feature>
<dbReference type="Gene3D" id="1.10.510.10">
    <property type="entry name" value="Transferase(Phosphotransferase) domain 1"/>
    <property type="match status" value="1"/>
</dbReference>
<name>A0ABQ7T967_PHRPL</name>
<keyword evidence="3" id="KW-0808">Transferase</keyword>
<dbReference type="InterPro" id="IPR001452">
    <property type="entry name" value="SH3_domain"/>
</dbReference>
<dbReference type="SMART" id="SM00219">
    <property type="entry name" value="TyrKc"/>
    <property type="match status" value="1"/>
</dbReference>
<dbReference type="InterPro" id="IPR050198">
    <property type="entry name" value="Non-receptor_tyrosine_kinases"/>
</dbReference>
<evidence type="ECO:0000259" key="12">
    <source>
        <dbReference type="PROSITE" id="PS50011"/>
    </source>
</evidence>
<dbReference type="Gene3D" id="2.30.30.40">
    <property type="entry name" value="SH3 Domains"/>
    <property type="match status" value="1"/>
</dbReference>
<dbReference type="EC" id="2.7.10.2" evidence="1"/>
<reference evidence="13 14" key="1">
    <citation type="journal article" date="2022" name="Gigascience">
        <title>A chromosome-level genome assembly and annotation of the desert horned lizard, Phrynosoma platyrhinos, provides insight into chromosomal rearrangements among reptiles.</title>
        <authorList>
            <person name="Koochekian N."/>
            <person name="Ascanio A."/>
            <person name="Farleigh K."/>
            <person name="Card D.C."/>
            <person name="Schield D.R."/>
            <person name="Castoe T.A."/>
            <person name="Jezkova T."/>
        </authorList>
    </citation>
    <scope>NUCLEOTIDE SEQUENCE [LARGE SCALE GENOMIC DNA]</scope>
    <source>
        <strain evidence="13">NK-2021</strain>
    </source>
</reference>
<keyword evidence="7" id="KW-0829">Tyrosine-protein kinase</keyword>
<dbReference type="InterPro" id="IPR000719">
    <property type="entry name" value="Prot_kinase_dom"/>
</dbReference>
<dbReference type="PRINTS" id="PR00109">
    <property type="entry name" value="TYRKINASE"/>
</dbReference>
<evidence type="ECO:0000313" key="14">
    <source>
        <dbReference type="Proteomes" id="UP000826234"/>
    </source>
</evidence>
<dbReference type="CDD" id="cd09539">
    <property type="entry name" value="SAM_TNK-like"/>
    <property type="match status" value="1"/>
</dbReference>
<evidence type="ECO:0000256" key="10">
    <source>
        <dbReference type="SAM" id="MobiDB-lite"/>
    </source>
</evidence>
<dbReference type="InterPro" id="IPR020635">
    <property type="entry name" value="Tyr_kinase_cat_dom"/>
</dbReference>
<comment type="caution">
    <text evidence="13">The sequence shown here is derived from an EMBL/GenBank/DDBJ whole genome shotgun (WGS) entry which is preliminary data.</text>
</comment>
<dbReference type="InterPro" id="IPR011009">
    <property type="entry name" value="Kinase-like_dom_sf"/>
</dbReference>
<dbReference type="InterPro" id="IPR036028">
    <property type="entry name" value="SH3-like_dom_sf"/>
</dbReference>
<evidence type="ECO:0000256" key="2">
    <source>
        <dbReference type="ARBA" id="ARBA00022443"/>
    </source>
</evidence>
<evidence type="ECO:0000259" key="11">
    <source>
        <dbReference type="PROSITE" id="PS50002"/>
    </source>
</evidence>
<keyword evidence="2 9" id="KW-0728">SH3 domain</keyword>
<organism evidence="13 14">
    <name type="scientific">Phrynosoma platyrhinos</name>
    <name type="common">Desert horned lizard</name>
    <dbReference type="NCBI Taxonomy" id="52577"/>
    <lineage>
        <taxon>Eukaryota</taxon>
        <taxon>Metazoa</taxon>
        <taxon>Chordata</taxon>
        <taxon>Craniata</taxon>
        <taxon>Vertebrata</taxon>
        <taxon>Euteleostomi</taxon>
        <taxon>Lepidosauria</taxon>
        <taxon>Squamata</taxon>
        <taxon>Bifurcata</taxon>
        <taxon>Unidentata</taxon>
        <taxon>Episquamata</taxon>
        <taxon>Toxicofera</taxon>
        <taxon>Iguania</taxon>
        <taxon>Phrynosomatidae</taxon>
        <taxon>Phrynosomatinae</taxon>
        <taxon>Phrynosoma</taxon>
    </lineage>
</organism>
<gene>
    <name evidence="13" type="ORF">JD844_000807</name>
</gene>
<evidence type="ECO:0000256" key="3">
    <source>
        <dbReference type="ARBA" id="ARBA00022679"/>
    </source>
</evidence>
<dbReference type="InterPro" id="IPR049587">
    <property type="entry name" value="TNK-like_SAM"/>
</dbReference>
<protein>
    <recommendedName>
        <fullName evidence="1">non-specific protein-tyrosine kinase</fullName>
        <ecNumber evidence="1">2.7.10.2</ecNumber>
    </recommendedName>
</protein>
<feature type="compositionally biased region" description="Basic residues" evidence="10">
    <location>
        <begin position="407"/>
        <end position="416"/>
    </location>
</feature>
<dbReference type="InterPro" id="IPR055175">
    <property type="entry name" value="ACK/TNK-like_SAM"/>
</dbReference>
<dbReference type="PANTHER" id="PTHR24418">
    <property type="entry name" value="TYROSINE-PROTEIN KINASE"/>
    <property type="match status" value="1"/>
</dbReference>
<dbReference type="PROSITE" id="PS50011">
    <property type="entry name" value="PROTEIN_KINASE_DOM"/>
    <property type="match status" value="1"/>
</dbReference>
<dbReference type="InterPro" id="IPR001245">
    <property type="entry name" value="Ser-Thr/Tyr_kinase_cat_dom"/>
</dbReference>
<dbReference type="SUPFAM" id="SSF56112">
    <property type="entry name" value="Protein kinase-like (PK-like)"/>
    <property type="match status" value="1"/>
</dbReference>
<evidence type="ECO:0000256" key="5">
    <source>
        <dbReference type="ARBA" id="ARBA00022777"/>
    </source>
</evidence>
<dbReference type="PROSITE" id="PS00109">
    <property type="entry name" value="PROTEIN_KINASE_TYR"/>
    <property type="match status" value="1"/>
</dbReference>
<feature type="compositionally biased region" description="Pro residues" evidence="10">
    <location>
        <begin position="364"/>
        <end position="373"/>
    </location>
</feature>
<proteinExistence type="predicted"/>
<accession>A0ABQ7T967</accession>
<feature type="domain" description="SH3" evidence="11">
    <location>
        <begin position="226"/>
        <end position="286"/>
    </location>
</feature>
<dbReference type="PROSITE" id="PS50002">
    <property type="entry name" value="SH3"/>
    <property type="match status" value="1"/>
</dbReference>